<keyword evidence="3" id="KW-1185">Reference proteome</keyword>
<comment type="caution">
    <text evidence="2">The sequence shown here is derived from an EMBL/GenBank/DDBJ whole genome shotgun (WGS) entry which is preliminary data.</text>
</comment>
<gene>
    <name evidence="2" type="ORF">DCAF_LOCUS2259</name>
</gene>
<dbReference type="Proteomes" id="UP001314170">
    <property type="component" value="Unassembled WGS sequence"/>
</dbReference>
<evidence type="ECO:0000313" key="2">
    <source>
        <dbReference type="EMBL" id="CAK7324607.1"/>
    </source>
</evidence>
<organism evidence="2 3">
    <name type="scientific">Dovyalis caffra</name>
    <dbReference type="NCBI Taxonomy" id="77055"/>
    <lineage>
        <taxon>Eukaryota</taxon>
        <taxon>Viridiplantae</taxon>
        <taxon>Streptophyta</taxon>
        <taxon>Embryophyta</taxon>
        <taxon>Tracheophyta</taxon>
        <taxon>Spermatophyta</taxon>
        <taxon>Magnoliopsida</taxon>
        <taxon>eudicotyledons</taxon>
        <taxon>Gunneridae</taxon>
        <taxon>Pentapetalae</taxon>
        <taxon>rosids</taxon>
        <taxon>fabids</taxon>
        <taxon>Malpighiales</taxon>
        <taxon>Salicaceae</taxon>
        <taxon>Flacourtieae</taxon>
        <taxon>Dovyalis</taxon>
    </lineage>
</organism>
<accession>A0AAV1QVN2</accession>
<dbReference type="AlphaFoldDB" id="A0AAV1QVN2"/>
<evidence type="ECO:0000313" key="3">
    <source>
        <dbReference type="Proteomes" id="UP001314170"/>
    </source>
</evidence>
<sequence>VPVVLSAIDTDSGYYNRSCISREVSSHLCIKPYQPLTYEEYRVSEKPSESRLKPSSPVLKQKGPPSK</sequence>
<proteinExistence type="predicted"/>
<feature type="region of interest" description="Disordered" evidence="1">
    <location>
        <begin position="44"/>
        <end position="67"/>
    </location>
</feature>
<name>A0AAV1QVN2_9ROSI</name>
<evidence type="ECO:0008006" key="4">
    <source>
        <dbReference type="Google" id="ProtNLM"/>
    </source>
</evidence>
<protein>
    <recommendedName>
        <fullName evidence="4">C-myc</fullName>
    </recommendedName>
</protein>
<evidence type="ECO:0000256" key="1">
    <source>
        <dbReference type="SAM" id="MobiDB-lite"/>
    </source>
</evidence>
<feature type="non-terminal residue" evidence="2">
    <location>
        <position position="1"/>
    </location>
</feature>
<reference evidence="2 3" key="1">
    <citation type="submission" date="2024-01" db="EMBL/GenBank/DDBJ databases">
        <authorList>
            <person name="Waweru B."/>
        </authorList>
    </citation>
    <scope>NUCLEOTIDE SEQUENCE [LARGE SCALE GENOMIC DNA]</scope>
</reference>
<dbReference type="EMBL" id="CAWUPB010000377">
    <property type="protein sequence ID" value="CAK7324607.1"/>
    <property type="molecule type" value="Genomic_DNA"/>
</dbReference>